<dbReference type="InterPro" id="IPR029039">
    <property type="entry name" value="Flavoprotein-like_sf"/>
</dbReference>
<protein>
    <submittedName>
        <fullName evidence="3">Kef-type potassium/proton antiporter accessory protein (CPA2 family)</fullName>
    </submittedName>
</protein>
<feature type="domain" description="Flavodoxin-like fold" evidence="2">
    <location>
        <begin position="5"/>
        <end position="171"/>
    </location>
</feature>
<dbReference type="InterPro" id="IPR046980">
    <property type="entry name" value="KefG/KefF"/>
</dbReference>
<dbReference type="GO" id="GO:0010181">
    <property type="term" value="F:FMN binding"/>
    <property type="evidence" value="ECO:0007669"/>
    <property type="project" value="TreeGrafter"/>
</dbReference>
<evidence type="ECO:0000313" key="3">
    <source>
        <dbReference type="EMBL" id="TQL60907.1"/>
    </source>
</evidence>
<evidence type="ECO:0000259" key="2">
    <source>
        <dbReference type="Pfam" id="PF02525"/>
    </source>
</evidence>
<gene>
    <name evidence="3" type="ORF">FB474_2307</name>
</gene>
<proteinExistence type="predicted"/>
<dbReference type="AlphaFoldDB" id="A0A542ZKN3"/>
<dbReference type="Gene3D" id="3.40.50.360">
    <property type="match status" value="1"/>
</dbReference>
<dbReference type="Proteomes" id="UP000319514">
    <property type="component" value="Unassembled WGS sequence"/>
</dbReference>
<dbReference type="OrthoDB" id="9798454at2"/>
<accession>A0A542ZKN3</accession>
<keyword evidence="1" id="KW-0560">Oxidoreductase</keyword>
<dbReference type="InterPro" id="IPR003680">
    <property type="entry name" value="Flavodoxin_fold"/>
</dbReference>
<name>A0A542ZKN3_9MICO</name>
<sequence length="181" mass="20216">MTAHRTLVLLAHPDLEGSRVNARLADAVRDLEGVTVHDLAAAYPDGRIDVAREQQLLLEHDTVVWQFPWHWYSVPGILKSWMDQVLTWGFAYGTDGTKLRGKTLQVVTSTGGPEEAYADGGYNRFTMEQLMRPLDATAHLCGMPMAEPMVLHGVRTMSDAELDRQALQYRALLTIDRARAA</sequence>
<dbReference type="GO" id="GO:0003955">
    <property type="term" value="F:NAD(P)H dehydrogenase (quinone) activity"/>
    <property type="evidence" value="ECO:0007669"/>
    <property type="project" value="TreeGrafter"/>
</dbReference>
<keyword evidence="4" id="KW-1185">Reference proteome</keyword>
<reference evidence="3 4" key="1">
    <citation type="submission" date="2019-06" db="EMBL/GenBank/DDBJ databases">
        <title>Sequencing the genomes of 1000 actinobacteria strains.</title>
        <authorList>
            <person name="Klenk H.-P."/>
        </authorList>
    </citation>
    <scope>NUCLEOTIDE SEQUENCE [LARGE SCALE GENOMIC DNA]</scope>
    <source>
        <strain evidence="3 4">DSM 18082</strain>
    </source>
</reference>
<organism evidence="3 4">
    <name type="scientific">Oryzihumus leptocrescens</name>
    <dbReference type="NCBI Taxonomy" id="297536"/>
    <lineage>
        <taxon>Bacteria</taxon>
        <taxon>Bacillati</taxon>
        <taxon>Actinomycetota</taxon>
        <taxon>Actinomycetes</taxon>
        <taxon>Micrococcales</taxon>
        <taxon>Intrasporangiaceae</taxon>
        <taxon>Oryzihumus</taxon>
    </lineage>
</organism>
<dbReference type="PANTHER" id="PTHR47307">
    <property type="entry name" value="GLUTATHIONE-REGULATED POTASSIUM-EFFLUX SYSTEM ANCILLARY PROTEIN KEFG"/>
    <property type="match status" value="1"/>
</dbReference>
<dbReference type="EMBL" id="VFOQ01000001">
    <property type="protein sequence ID" value="TQL60907.1"/>
    <property type="molecule type" value="Genomic_DNA"/>
</dbReference>
<evidence type="ECO:0000256" key="1">
    <source>
        <dbReference type="ARBA" id="ARBA00023002"/>
    </source>
</evidence>
<comment type="caution">
    <text evidence="3">The sequence shown here is derived from an EMBL/GenBank/DDBJ whole genome shotgun (WGS) entry which is preliminary data.</text>
</comment>
<dbReference type="GO" id="GO:0009055">
    <property type="term" value="F:electron transfer activity"/>
    <property type="evidence" value="ECO:0007669"/>
    <property type="project" value="TreeGrafter"/>
</dbReference>
<dbReference type="Pfam" id="PF02525">
    <property type="entry name" value="Flavodoxin_2"/>
    <property type="match status" value="1"/>
</dbReference>
<evidence type="ECO:0000313" key="4">
    <source>
        <dbReference type="Proteomes" id="UP000319514"/>
    </source>
</evidence>
<dbReference type="PANTHER" id="PTHR47307:SF1">
    <property type="entry name" value="GLUTATHIONE-REGULATED POTASSIUM-EFFLUX SYSTEM ANCILLARY PROTEIN KEFG"/>
    <property type="match status" value="1"/>
</dbReference>
<dbReference type="SUPFAM" id="SSF52218">
    <property type="entry name" value="Flavoproteins"/>
    <property type="match status" value="1"/>
</dbReference>
<dbReference type="RefSeq" id="WP_141788749.1">
    <property type="nucleotide sequence ID" value="NZ_BAAAKX010000007.1"/>
</dbReference>